<keyword evidence="2" id="KW-0812">Transmembrane</keyword>
<keyword evidence="2" id="KW-0472">Membrane</keyword>
<dbReference type="OrthoDB" id="3798784at2759"/>
<feature type="transmembrane region" description="Helical" evidence="2">
    <location>
        <begin position="34"/>
        <end position="62"/>
    </location>
</feature>
<evidence type="ECO:0000313" key="3">
    <source>
        <dbReference type="EMBL" id="KAF1964180.1"/>
    </source>
</evidence>
<evidence type="ECO:0000256" key="2">
    <source>
        <dbReference type="SAM" id="Phobius"/>
    </source>
</evidence>
<dbReference type="EMBL" id="ML976801">
    <property type="protein sequence ID" value="KAF1964180.1"/>
    <property type="molecule type" value="Genomic_DNA"/>
</dbReference>
<dbReference type="AlphaFoldDB" id="A0A6A5UIL3"/>
<feature type="compositionally biased region" description="Basic and acidic residues" evidence="1">
    <location>
        <begin position="90"/>
        <end position="132"/>
    </location>
</feature>
<name>A0A6A5UIL3_9PLEO</name>
<accession>A0A6A5UIL3</accession>
<feature type="region of interest" description="Disordered" evidence="1">
    <location>
        <begin position="367"/>
        <end position="411"/>
    </location>
</feature>
<gene>
    <name evidence="3" type="ORF">BU23DRAFT_71599</name>
</gene>
<feature type="compositionally biased region" description="Low complexity" evidence="1">
    <location>
        <begin position="320"/>
        <end position="333"/>
    </location>
</feature>
<dbReference type="Proteomes" id="UP000800036">
    <property type="component" value="Unassembled WGS sequence"/>
</dbReference>
<reference evidence="3" key="1">
    <citation type="journal article" date="2020" name="Stud. Mycol.">
        <title>101 Dothideomycetes genomes: a test case for predicting lifestyles and emergence of pathogens.</title>
        <authorList>
            <person name="Haridas S."/>
            <person name="Albert R."/>
            <person name="Binder M."/>
            <person name="Bloem J."/>
            <person name="Labutti K."/>
            <person name="Salamov A."/>
            <person name="Andreopoulos B."/>
            <person name="Baker S."/>
            <person name="Barry K."/>
            <person name="Bills G."/>
            <person name="Bluhm B."/>
            <person name="Cannon C."/>
            <person name="Castanera R."/>
            <person name="Culley D."/>
            <person name="Daum C."/>
            <person name="Ezra D."/>
            <person name="Gonzalez J."/>
            <person name="Henrissat B."/>
            <person name="Kuo A."/>
            <person name="Liang C."/>
            <person name="Lipzen A."/>
            <person name="Lutzoni F."/>
            <person name="Magnuson J."/>
            <person name="Mondo S."/>
            <person name="Nolan M."/>
            <person name="Ohm R."/>
            <person name="Pangilinan J."/>
            <person name="Park H.-J."/>
            <person name="Ramirez L."/>
            <person name="Alfaro M."/>
            <person name="Sun H."/>
            <person name="Tritt A."/>
            <person name="Yoshinaga Y."/>
            <person name="Zwiers L.-H."/>
            <person name="Turgeon B."/>
            <person name="Goodwin S."/>
            <person name="Spatafora J."/>
            <person name="Crous P."/>
            <person name="Grigoriev I."/>
        </authorList>
    </citation>
    <scope>NUCLEOTIDE SEQUENCE</scope>
    <source>
        <strain evidence="3">CBS 107.79</strain>
    </source>
</reference>
<evidence type="ECO:0000313" key="4">
    <source>
        <dbReference type="Proteomes" id="UP000800036"/>
    </source>
</evidence>
<sequence length="411" mass="47303">MILTLQVIFWSTSVLLTLFFGVTCRFGFRYFVKFIVVMGSTSLALAVSLASVFGAILLWALVYYTHRYIHQKCLQIKHWFHVFASPEDFGNERGEQRHSSEETRHREEREREKRHSEREKLEREREREERRKEKVKKKVNEWEDSDGTYISPSYASKSYMAPRQRRYEWDEGTELAASRPQVLVQPCVPAYLPAFVPLAQPCVPQYIPLAFPDVPYLDPSLTAPLPSGPTYPQATYQRARLQPYEEERTFPLIKYDCEVVGESSSSHSSAAAESAISPGEPQRVDFISICDEYPQIVKESLEREKKEKARQKRKAKAEAESSSSSTSSSASIEEVPRAHIPTATQRPAFQFPQWPYRMNPAHIPTSYPRQWMNNAESPQVHLPSYGPRRLRRDHADRRPGLAPSNAPPSPE</sequence>
<feature type="region of interest" description="Disordered" evidence="1">
    <location>
        <begin position="90"/>
        <end position="135"/>
    </location>
</feature>
<feature type="region of interest" description="Disordered" evidence="1">
    <location>
        <begin position="304"/>
        <end position="346"/>
    </location>
</feature>
<protein>
    <submittedName>
        <fullName evidence="3">Uncharacterized protein</fullName>
    </submittedName>
</protein>
<keyword evidence="2" id="KW-1133">Transmembrane helix</keyword>
<keyword evidence="4" id="KW-1185">Reference proteome</keyword>
<feature type="transmembrane region" description="Helical" evidence="2">
    <location>
        <begin position="7"/>
        <end position="28"/>
    </location>
</feature>
<evidence type="ECO:0000256" key="1">
    <source>
        <dbReference type="SAM" id="MobiDB-lite"/>
    </source>
</evidence>
<proteinExistence type="predicted"/>
<feature type="compositionally biased region" description="Polar residues" evidence="1">
    <location>
        <begin position="367"/>
        <end position="377"/>
    </location>
</feature>
<organism evidence="3 4">
    <name type="scientific">Bimuria novae-zelandiae CBS 107.79</name>
    <dbReference type="NCBI Taxonomy" id="1447943"/>
    <lineage>
        <taxon>Eukaryota</taxon>
        <taxon>Fungi</taxon>
        <taxon>Dikarya</taxon>
        <taxon>Ascomycota</taxon>
        <taxon>Pezizomycotina</taxon>
        <taxon>Dothideomycetes</taxon>
        <taxon>Pleosporomycetidae</taxon>
        <taxon>Pleosporales</taxon>
        <taxon>Massarineae</taxon>
        <taxon>Didymosphaeriaceae</taxon>
        <taxon>Bimuria</taxon>
    </lineage>
</organism>